<dbReference type="Gene3D" id="1.20.1560.10">
    <property type="entry name" value="ABC transporter type 1, transmembrane domain"/>
    <property type="match status" value="1"/>
</dbReference>
<dbReference type="SMART" id="SM00382">
    <property type="entry name" value="AAA"/>
    <property type="match status" value="1"/>
</dbReference>
<dbReference type="InterPro" id="IPR003593">
    <property type="entry name" value="AAA+_ATPase"/>
</dbReference>
<dbReference type="PROSITE" id="PS50893">
    <property type="entry name" value="ABC_TRANSPORTER_2"/>
    <property type="match status" value="1"/>
</dbReference>
<keyword evidence="11" id="KW-1185">Reference proteome</keyword>
<protein>
    <submittedName>
        <fullName evidence="10">ATP-binding/permease CydC</fullName>
    </submittedName>
</protein>
<evidence type="ECO:0000256" key="6">
    <source>
        <dbReference type="ARBA" id="ARBA00023136"/>
    </source>
</evidence>
<dbReference type="Pfam" id="PF00005">
    <property type="entry name" value="ABC_tran"/>
    <property type="match status" value="1"/>
</dbReference>
<organism evidence="10 11">
    <name type="scientific">Bacillus zhangzhouensis</name>
    <dbReference type="NCBI Taxonomy" id="1178540"/>
    <lineage>
        <taxon>Bacteria</taxon>
        <taxon>Bacillati</taxon>
        <taxon>Bacillota</taxon>
        <taxon>Bacilli</taxon>
        <taxon>Bacillales</taxon>
        <taxon>Bacillaceae</taxon>
        <taxon>Bacillus</taxon>
    </lineage>
</organism>
<dbReference type="Pfam" id="PF00664">
    <property type="entry name" value="ABC_membrane"/>
    <property type="match status" value="1"/>
</dbReference>
<dbReference type="InterPro" id="IPR017871">
    <property type="entry name" value="ABC_transporter-like_CS"/>
</dbReference>
<keyword evidence="6 7" id="KW-0472">Membrane</keyword>
<dbReference type="NCBIfam" id="TIGR02857">
    <property type="entry name" value="CydD"/>
    <property type="match status" value="1"/>
</dbReference>
<evidence type="ECO:0000256" key="7">
    <source>
        <dbReference type="SAM" id="Phobius"/>
    </source>
</evidence>
<dbReference type="OrthoDB" id="9806127at2"/>
<dbReference type="Gene3D" id="3.40.50.300">
    <property type="entry name" value="P-loop containing nucleotide triphosphate hydrolases"/>
    <property type="match status" value="1"/>
</dbReference>
<feature type="transmembrane region" description="Helical" evidence="7">
    <location>
        <begin position="235"/>
        <end position="260"/>
    </location>
</feature>
<evidence type="ECO:0000256" key="2">
    <source>
        <dbReference type="ARBA" id="ARBA00022692"/>
    </source>
</evidence>
<feature type="domain" description="ABC transmembrane type-1" evidence="9">
    <location>
        <begin position="16"/>
        <end position="298"/>
    </location>
</feature>
<dbReference type="InterPro" id="IPR036640">
    <property type="entry name" value="ABC1_TM_sf"/>
</dbReference>
<dbReference type="InterPro" id="IPR003439">
    <property type="entry name" value="ABC_transporter-like_ATP-bd"/>
</dbReference>
<gene>
    <name evidence="10" type="ORF">BA70_02980</name>
</gene>
<dbReference type="PANTHER" id="PTHR24221:SF614">
    <property type="entry name" value="GLUTATHIONE_L-CYSTEINE TRANSPORT SYSTEM ATP-BINDING_PERMEASE PROTEIN CYDC"/>
    <property type="match status" value="1"/>
</dbReference>
<proteinExistence type="predicted"/>
<dbReference type="eggNOG" id="COG4988">
    <property type="taxonomic scope" value="Bacteria"/>
</dbReference>
<evidence type="ECO:0000256" key="4">
    <source>
        <dbReference type="ARBA" id="ARBA00022840"/>
    </source>
</evidence>
<name>A0A081LAG3_9BACI</name>
<feature type="transmembrane region" description="Helical" evidence="7">
    <location>
        <begin position="55"/>
        <end position="72"/>
    </location>
</feature>
<comment type="subcellular location">
    <subcellularLocation>
        <location evidence="1">Cell membrane</location>
        <topology evidence="1">Multi-pass membrane protein</topology>
    </subcellularLocation>
</comment>
<dbReference type="GO" id="GO:0005886">
    <property type="term" value="C:plasma membrane"/>
    <property type="evidence" value="ECO:0007669"/>
    <property type="project" value="UniProtKB-SubCell"/>
</dbReference>
<keyword evidence="5 7" id="KW-1133">Transmembrane helix</keyword>
<dbReference type="SUPFAM" id="SSF52540">
    <property type="entry name" value="P-loop containing nucleoside triphosphate hydrolases"/>
    <property type="match status" value="1"/>
</dbReference>
<feature type="transmembrane region" description="Helical" evidence="7">
    <location>
        <begin position="130"/>
        <end position="150"/>
    </location>
</feature>
<accession>A0A081LAG3</accession>
<feature type="transmembrane region" description="Helical" evidence="7">
    <location>
        <begin position="156"/>
        <end position="177"/>
    </location>
</feature>
<dbReference type="InterPro" id="IPR039421">
    <property type="entry name" value="Type_1_exporter"/>
</dbReference>
<evidence type="ECO:0000256" key="1">
    <source>
        <dbReference type="ARBA" id="ARBA00004651"/>
    </source>
</evidence>
<dbReference type="PROSITE" id="PS00211">
    <property type="entry name" value="ABC_TRANSPORTER_1"/>
    <property type="match status" value="1"/>
</dbReference>
<dbReference type="InterPro" id="IPR027417">
    <property type="entry name" value="P-loop_NTPase"/>
</dbReference>
<dbReference type="FunFam" id="3.40.50.300:FF:001542">
    <property type="entry name" value="Thiol reductant ABC exporter subunit CydD"/>
    <property type="match status" value="1"/>
</dbReference>
<dbReference type="PROSITE" id="PS50929">
    <property type="entry name" value="ABC_TM1F"/>
    <property type="match status" value="1"/>
</dbReference>
<keyword evidence="2 7" id="KW-0812">Transmembrane</keyword>
<dbReference type="Proteomes" id="UP000028091">
    <property type="component" value="Unassembled WGS sequence"/>
</dbReference>
<dbReference type="SUPFAM" id="SSF90123">
    <property type="entry name" value="ABC transporter transmembrane region"/>
    <property type="match status" value="1"/>
</dbReference>
<evidence type="ECO:0000313" key="11">
    <source>
        <dbReference type="Proteomes" id="UP000028091"/>
    </source>
</evidence>
<dbReference type="EMBL" id="JOTP01000011">
    <property type="protein sequence ID" value="KEP26239.1"/>
    <property type="molecule type" value="Genomic_DNA"/>
</dbReference>
<evidence type="ECO:0000256" key="5">
    <source>
        <dbReference type="ARBA" id="ARBA00022989"/>
    </source>
</evidence>
<evidence type="ECO:0000259" key="8">
    <source>
        <dbReference type="PROSITE" id="PS50893"/>
    </source>
</evidence>
<dbReference type="GO" id="GO:0140359">
    <property type="term" value="F:ABC-type transporter activity"/>
    <property type="evidence" value="ECO:0007669"/>
    <property type="project" value="InterPro"/>
</dbReference>
<dbReference type="CDD" id="cd18584">
    <property type="entry name" value="ABC_6TM_AarD_CydD"/>
    <property type="match status" value="1"/>
</dbReference>
<dbReference type="GO" id="GO:0005524">
    <property type="term" value="F:ATP binding"/>
    <property type="evidence" value="ECO:0007669"/>
    <property type="project" value="UniProtKB-KW"/>
</dbReference>
<dbReference type="AlphaFoldDB" id="A0A081LAG3"/>
<evidence type="ECO:0000256" key="3">
    <source>
        <dbReference type="ARBA" id="ARBA00022741"/>
    </source>
</evidence>
<dbReference type="GO" id="GO:0042883">
    <property type="term" value="P:cysteine transport"/>
    <property type="evidence" value="ECO:0007669"/>
    <property type="project" value="InterPro"/>
</dbReference>
<evidence type="ECO:0000259" key="9">
    <source>
        <dbReference type="PROSITE" id="PS50929"/>
    </source>
</evidence>
<dbReference type="GO" id="GO:0016887">
    <property type="term" value="F:ATP hydrolysis activity"/>
    <property type="evidence" value="ECO:0007669"/>
    <property type="project" value="InterPro"/>
</dbReference>
<dbReference type="InterPro" id="IPR011527">
    <property type="entry name" value="ABC1_TM_dom"/>
</dbReference>
<dbReference type="PANTHER" id="PTHR24221">
    <property type="entry name" value="ATP-BINDING CASSETTE SUB-FAMILY B"/>
    <property type="match status" value="1"/>
</dbReference>
<feature type="domain" description="ABC transporter" evidence="8">
    <location>
        <begin position="334"/>
        <end position="569"/>
    </location>
</feature>
<dbReference type="InterPro" id="IPR014216">
    <property type="entry name" value="ABC_transptr_CydD"/>
</dbReference>
<dbReference type="RefSeq" id="WP_034321860.1">
    <property type="nucleotide sequence ID" value="NZ_JOTP01000011.1"/>
</dbReference>
<keyword evidence="3" id="KW-0547">Nucleotide-binding</keyword>
<keyword evidence="4 10" id="KW-0067">ATP-binding</keyword>
<reference evidence="10 11" key="1">
    <citation type="submission" date="2012-09" db="EMBL/GenBank/DDBJ databases">
        <title>Genome Sequence of Bacillus sp. DW5-4.</title>
        <authorList>
            <person name="Lai Q."/>
            <person name="Liu Y."/>
            <person name="Shao Z."/>
        </authorList>
    </citation>
    <scope>NUCLEOTIDE SEQUENCE [LARGE SCALE GENOMIC DNA]</scope>
    <source>
        <strain evidence="10 11">DW5-4</strain>
    </source>
</reference>
<comment type="caution">
    <text evidence="10">The sequence shown here is derived from an EMBL/GenBank/DDBJ whole genome shotgun (WGS) entry which is preliminary data.</text>
</comment>
<dbReference type="GO" id="GO:0034040">
    <property type="term" value="F:ATPase-coupled lipid transmembrane transporter activity"/>
    <property type="evidence" value="ECO:0007669"/>
    <property type="project" value="TreeGrafter"/>
</dbReference>
<evidence type="ECO:0000313" key="10">
    <source>
        <dbReference type="EMBL" id="KEP26239.1"/>
    </source>
</evidence>
<sequence>MDKRLLQLKGMRGLLALLGIVSLIQGASIIFQAQWLAHAITTLFDGKSLSQATPYVLLFLAAFAVRHGLTFIREKVMFTYSSRIGADVRKQLLDQLFRLGPAFTKKKGTGKLVTLAMEGIAQYRQYLQLFLPKMVNMAVIPVMVLIYVWTLDGTSAVILIVTLPILIVFMILLGLVAQRKAAKQWRSYEKLSNHFTDSLRGLETLRYLGISKKHSRNIAEVSKRYRKATMSTLKVAFLSSFALDFFSMLSIATVAVFLGLRLIEGELLLLPALTALMLAPEYFLPVREVGNDYHATLNGKEANEAIQVILEEKGFRSQETQSVQLKQWNEQAVLTLQDICVLHDEHAPYSIQNVDLTVKGKKKIGIIGASGSGKSTLTDVLGGFVEPSSGQIMLNGQPLVHLQMKEWQKEVVYMPQHPYLFHMTLRENIRFYEPHATDEEVERAVQEAGLSQLVEELPNGLDEVIGEQGRGLSGGQAQRIALARAMLGQRSIMLLDEPTAHLDIETEYELKKTMLPLFEDKLVFLATHRLHWMPEMDEIIVMDHGTIAEMGTHESLMQRKGVYYQLVQEQMGAVTHGQ</sequence>